<proteinExistence type="predicted"/>
<dbReference type="EMBL" id="JAGRRH010000024">
    <property type="protein sequence ID" value="KAG7342994.1"/>
    <property type="molecule type" value="Genomic_DNA"/>
</dbReference>
<dbReference type="InterPro" id="IPR002347">
    <property type="entry name" value="SDR_fam"/>
</dbReference>
<evidence type="ECO:0000256" key="1">
    <source>
        <dbReference type="ARBA" id="ARBA00023002"/>
    </source>
</evidence>
<keyword evidence="3" id="KW-1185">Reference proteome</keyword>
<dbReference type="AlphaFoldDB" id="A0A9K3KFX2"/>
<comment type="caution">
    <text evidence="2">The sequence shown here is derived from an EMBL/GenBank/DDBJ whole genome shotgun (WGS) entry which is preliminary data.</text>
</comment>
<dbReference type="PROSITE" id="PS00061">
    <property type="entry name" value="ADH_SHORT"/>
    <property type="match status" value="1"/>
</dbReference>
<dbReference type="GO" id="GO:0016616">
    <property type="term" value="F:oxidoreductase activity, acting on the CH-OH group of donors, NAD or NADP as acceptor"/>
    <property type="evidence" value="ECO:0007669"/>
    <property type="project" value="TreeGrafter"/>
</dbReference>
<reference evidence="2" key="1">
    <citation type="journal article" date="2021" name="Sci. Rep.">
        <title>Diploid genomic architecture of Nitzschia inconspicua, an elite biomass production diatom.</title>
        <authorList>
            <person name="Oliver A."/>
            <person name="Podell S."/>
            <person name="Pinowska A."/>
            <person name="Traller J.C."/>
            <person name="Smith S.R."/>
            <person name="McClure R."/>
            <person name="Beliaev A."/>
            <person name="Bohutskyi P."/>
            <person name="Hill E.A."/>
            <person name="Rabines A."/>
            <person name="Zheng H."/>
            <person name="Allen L.Z."/>
            <person name="Kuo A."/>
            <person name="Grigoriev I.V."/>
            <person name="Allen A.E."/>
            <person name="Hazlebeck D."/>
            <person name="Allen E.E."/>
        </authorList>
    </citation>
    <scope>NUCLEOTIDE SEQUENCE</scope>
    <source>
        <strain evidence="2">Hildebrandi</strain>
    </source>
</reference>
<organism evidence="2 3">
    <name type="scientific">Nitzschia inconspicua</name>
    <dbReference type="NCBI Taxonomy" id="303405"/>
    <lineage>
        <taxon>Eukaryota</taxon>
        <taxon>Sar</taxon>
        <taxon>Stramenopiles</taxon>
        <taxon>Ochrophyta</taxon>
        <taxon>Bacillariophyta</taxon>
        <taxon>Bacillariophyceae</taxon>
        <taxon>Bacillariophycidae</taxon>
        <taxon>Bacillariales</taxon>
        <taxon>Bacillariaceae</taxon>
        <taxon>Nitzschia</taxon>
    </lineage>
</organism>
<dbReference type="Proteomes" id="UP000693970">
    <property type="component" value="Unassembled WGS sequence"/>
</dbReference>
<protein>
    <submittedName>
        <fullName evidence="2">Dehydrogenase</fullName>
    </submittedName>
</protein>
<dbReference type="Pfam" id="PF13561">
    <property type="entry name" value="adh_short_C2"/>
    <property type="match status" value="1"/>
</dbReference>
<keyword evidence="1" id="KW-0560">Oxidoreductase</keyword>
<sequence>MSFAVGKALFDLTGKTALVTGASSGLGRAMATALASTGCHVILAARRVEKLQDATKDIEQLTGREDAVSVVPADLSSLDGVQQLADSVSAQNPDILINAAGVNLRQPSDDITASSWEQTLFLNLTVPFFLSRHLVPSMRRKNWGKIVNIASLQSVRAFPDSMPYGASKGGVAQLTRAMAEEWSASGITCNAIAPGFFPTELTATLFNDSQKSQALAKQTAMGRNGLLEDIHGPTIFLCSPASDYVTGQVLFVDGGFSAK</sequence>
<evidence type="ECO:0000313" key="2">
    <source>
        <dbReference type="EMBL" id="KAG7342994.1"/>
    </source>
</evidence>
<name>A0A9K3KFX2_9STRA</name>
<dbReference type="PANTHER" id="PTHR42760:SF5">
    <property type="entry name" value="2-DEHYDRO-3-DEOXY-D-GLUCONATE 5-DEHYDROGENASE"/>
    <property type="match status" value="1"/>
</dbReference>
<accession>A0A9K3KFX2</accession>
<gene>
    <name evidence="2" type="ORF">IV203_020939</name>
</gene>
<evidence type="ECO:0000313" key="3">
    <source>
        <dbReference type="Proteomes" id="UP000693970"/>
    </source>
</evidence>
<dbReference type="OrthoDB" id="36070at2759"/>
<dbReference type="PANTHER" id="PTHR42760">
    <property type="entry name" value="SHORT-CHAIN DEHYDROGENASES/REDUCTASES FAMILY MEMBER"/>
    <property type="match status" value="1"/>
</dbReference>
<reference evidence="2" key="2">
    <citation type="submission" date="2021-04" db="EMBL/GenBank/DDBJ databases">
        <authorList>
            <person name="Podell S."/>
        </authorList>
    </citation>
    <scope>NUCLEOTIDE SEQUENCE</scope>
    <source>
        <strain evidence="2">Hildebrandi</strain>
    </source>
</reference>
<dbReference type="InterPro" id="IPR020904">
    <property type="entry name" value="Sc_DH/Rdtase_CS"/>
</dbReference>
<dbReference type="FunFam" id="3.40.50.720:FF:000084">
    <property type="entry name" value="Short-chain dehydrogenase reductase"/>
    <property type="match status" value="1"/>
</dbReference>